<feature type="transmembrane region" description="Helical" evidence="1">
    <location>
        <begin position="55"/>
        <end position="79"/>
    </location>
</feature>
<accession>A0AAE9K4V2</accession>
<keyword evidence="1" id="KW-0472">Membrane</keyword>
<evidence type="ECO:0000313" key="2">
    <source>
        <dbReference type="EMBL" id="UNY41869.1"/>
    </source>
</evidence>
<sequence length="83" mass="8832">MTSTDPSAPAAGAITWNHTMKPYVFSISVLLMLSLSLTGVYYLAADVLRLFDVRLARPIAFVIGVVAMIALVAALAWAVPPRG</sequence>
<evidence type="ECO:0000256" key="1">
    <source>
        <dbReference type="SAM" id="Phobius"/>
    </source>
</evidence>
<reference evidence="2" key="1">
    <citation type="submission" date="2022-02" db="EMBL/GenBank/DDBJ databases">
        <title>Burkholderia cenocepacia phage Momento.</title>
        <authorList>
            <person name="Le T."/>
            <person name="Hernandez I."/>
            <person name="Gill J."/>
            <person name="Liu M."/>
        </authorList>
    </citation>
    <scope>NUCLEOTIDE SEQUENCE</scope>
</reference>
<keyword evidence="1" id="KW-1133">Transmembrane helix</keyword>
<feature type="transmembrane region" description="Helical" evidence="1">
    <location>
        <begin position="23"/>
        <end position="43"/>
    </location>
</feature>
<evidence type="ECO:0008006" key="4">
    <source>
        <dbReference type="Google" id="ProtNLM"/>
    </source>
</evidence>
<keyword evidence="3" id="KW-1185">Reference proteome</keyword>
<keyword evidence="1" id="KW-0812">Transmembrane</keyword>
<evidence type="ECO:0000313" key="3">
    <source>
        <dbReference type="Proteomes" id="UP000831025"/>
    </source>
</evidence>
<name>A0AAE9K4V2_9CAUD</name>
<protein>
    <recommendedName>
        <fullName evidence="4">Phage-encoded membrane protein</fullName>
    </recommendedName>
</protein>
<gene>
    <name evidence="2" type="ORF">CPT_Momento_039</name>
</gene>
<dbReference type="Proteomes" id="UP000831025">
    <property type="component" value="Segment"/>
</dbReference>
<organism evidence="2 3">
    <name type="scientific">Burkholderia phage Momento</name>
    <dbReference type="NCBI Taxonomy" id="2924902"/>
    <lineage>
        <taxon>Viruses</taxon>
        <taxon>Duplodnaviria</taxon>
        <taxon>Heunggongvirae</taxon>
        <taxon>Uroviricota</taxon>
        <taxon>Caudoviricetes</taxon>
        <taxon>Peduoviridae</taxon>
        <taxon>Kayeltresvirus</taxon>
        <taxon>Kayeltresvirus momento</taxon>
    </lineage>
</organism>
<proteinExistence type="predicted"/>
<dbReference type="EMBL" id="OM638611">
    <property type="protein sequence ID" value="UNY41869.1"/>
    <property type="molecule type" value="Genomic_DNA"/>
</dbReference>